<dbReference type="PANTHER" id="PTHR43812">
    <property type="entry name" value="BLR2425 PROTEIN"/>
    <property type="match status" value="1"/>
</dbReference>
<evidence type="ECO:0000259" key="1">
    <source>
        <dbReference type="SMART" id="SM00903"/>
    </source>
</evidence>
<keyword evidence="3" id="KW-1185">Reference proteome</keyword>
<dbReference type="GO" id="GO:0010181">
    <property type="term" value="F:FMN binding"/>
    <property type="evidence" value="ECO:0007669"/>
    <property type="project" value="InterPro"/>
</dbReference>
<dbReference type="EMBL" id="JAAOAS010000064">
    <property type="protein sequence ID" value="KAF5598371.1"/>
    <property type="molecule type" value="Genomic_DNA"/>
</dbReference>
<dbReference type="InterPro" id="IPR012349">
    <property type="entry name" value="Split_barrel_FMN-bd"/>
</dbReference>
<dbReference type="SUPFAM" id="SSF50475">
    <property type="entry name" value="FMN-binding split barrel"/>
    <property type="match status" value="1"/>
</dbReference>
<dbReference type="InterPro" id="IPR002563">
    <property type="entry name" value="Flavin_Rdtase-like_dom"/>
</dbReference>
<dbReference type="AlphaFoldDB" id="A0A8H5PLC9"/>
<dbReference type="Proteomes" id="UP000546213">
    <property type="component" value="Unassembled WGS sequence"/>
</dbReference>
<name>A0A8H5PLC9_9HYPO</name>
<accession>A0A8H5PLC9</accession>
<proteinExistence type="predicted"/>
<dbReference type="Pfam" id="PF01613">
    <property type="entry name" value="Flavin_Reduct"/>
    <property type="match status" value="1"/>
</dbReference>
<reference evidence="2 3" key="1">
    <citation type="submission" date="2020-05" db="EMBL/GenBank/DDBJ databases">
        <title>Identification and distribution of gene clusters putatively required for synthesis of sphingolipid metabolism inhibitors in phylogenetically diverse species of the filamentous fungus Fusarium.</title>
        <authorList>
            <person name="Kim H.-S."/>
            <person name="Busman M."/>
            <person name="Brown D.W."/>
            <person name="Divon H."/>
            <person name="Uhlig S."/>
            <person name="Proctor R.H."/>
        </authorList>
    </citation>
    <scope>NUCLEOTIDE SEQUENCE [LARGE SCALE GENOMIC DNA]</scope>
    <source>
        <strain evidence="2 3">NRRL 36939</strain>
    </source>
</reference>
<dbReference type="OrthoDB" id="298012at2759"/>
<dbReference type="PANTHER" id="PTHR43812:SF2">
    <property type="entry name" value="FLAVIN REDUCTASE LIKE DOMAIN-CONTAINING PROTEIN"/>
    <property type="match status" value="1"/>
</dbReference>
<organism evidence="2 3">
    <name type="scientific">Fusarium pseudocircinatum</name>
    <dbReference type="NCBI Taxonomy" id="56676"/>
    <lineage>
        <taxon>Eukaryota</taxon>
        <taxon>Fungi</taxon>
        <taxon>Dikarya</taxon>
        <taxon>Ascomycota</taxon>
        <taxon>Pezizomycotina</taxon>
        <taxon>Sordariomycetes</taxon>
        <taxon>Hypocreomycetidae</taxon>
        <taxon>Hypocreales</taxon>
        <taxon>Nectriaceae</taxon>
        <taxon>Fusarium</taxon>
        <taxon>Fusarium fujikuroi species complex</taxon>
    </lineage>
</organism>
<sequence>MGCHSILSRHVKSFVLFVQSYADLHILKACVVPRPIGWISTVSPTQSEQEPIFNLAPYSQFNNLTFDPPYVMFASNQKPTSTSPGFERKDTVRNAESTGYFCWQLATYPLREAVNITARTSDYSVDEFEQAGLEKTWSTSLPISVPMVKKSPVRFECQYYTTIRLPGNPPMGTVDVVVGRVLGIHIDDEVLSSEVDNTFEMIVENTDLYGLAGDAAENRKRYKEAEGHTLN</sequence>
<comment type="caution">
    <text evidence="2">The sequence shown here is derived from an EMBL/GenBank/DDBJ whole genome shotgun (WGS) entry which is preliminary data.</text>
</comment>
<protein>
    <submittedName>
        <fullName evidence="2">Flavo oxygenase</fullName>
    </submittedName>
</protein>
<evidence type="ECO:0000313" key="3">
    <source>
        <dbReference type="Proteomes" id="UP000546213"/>
    </source>
</evidence>
<dbReference type="SMART" id="SM00903">
    <property type="entry name" value="Flavin_Reduct"/>
    <property type="match status" value="1"/>
</dbReference>
<dbReference type="Gene3D" id="2.30.110.10">
    <property type="entry name" value="Electron Transport, Fmn-binding Protein, Chain A"/>
    <property type="match status" value="1"/>
</dbReference>
<feature type="domain" description="Flavin reductase like" evidence="1">
    <location>
        <begin position="29"/>
        <end position="196"/>
    </location>
</feature>
<evidence type="ECO:0000313" key="2">
    <source>
        <dbReference type="EMBL" id="KAF5598371.1"/>
    </source>
</evidence>
<gene>
    <name evidence="2" type="ORF">FPCIR_3194</name>
</gene>